<accession>A0AA86VS93</accession>
<evidence type="ECO:0000256" key="1">
    <source>
        <dbReference type="ARBA" id="ARBA00005921"/>
    </source>
</evidence>
<evidence type="ECO:0000313" key="6">
    <source>
        <dbReference type="Proteomes" id="UP001189624"/>
    </source>
</evidence>
<reference evidence="5" key="1">
    <citation type="submission" date="2023-10" db="EMBL/GenBank/DDBJ databases">
        <authorList>
            <person name="Domelevo Entfellner J.-B."/>
        </authorList>
    </citation>
    <scope>NUCLEOTIDE SEQUENCE</scope>
</reference>
<name>A0AA86VS93_9FABA</name>
<feature type="compositionally biased region" description="Low complexity" evidence="4">
    <location>
        <begin position="1007"/>
        <end position="1018"/>
    </location>
</feature>
<evidence type="ECO:0000313" key="5">
    <source>
        <dbReference type="EMBL" id="CAJ1971888.1"/>
    </source>
</evidence>
<organism evidence="5 6">
    <name type="scientific">Sphenostylis stenocarpa</name>
    <dbReference type="NCBI Taxonomy" id="92480"/>
    <lineage>
        <taxon>Eukaryota</taxon>
        <taxon>Viridiplantae</taxon>
        <taxon>Streptophyta</taxon>
        <taxon>Embryophyta</taxon>
        <taxon>Tracheophyta</taxon>
        <taxon>Spermatophyta</taxon>
        <taxon>Magnoliopsida</taxon>
        <taxon>eudicotyledons</taxon>
        <taxon>Gunneridae</taxon>
        <taxon>Pentapetalae</taxon>
        <taxon>rosids</taxon>
        <taxon>fabids</taxon>
        <taxon>Fabales</taxon>
        <taxon>Fabaceae</taxon>
        <taxon>Papilionoideae</taxon>
        <taxon>50 kb inversion clade</taxon>
        <taxon>NPAAA clade</taxon>
        <taxon>indigoferoid/millettioid clade</taxon>
        <taxon>Phaseoleae</taxon>
        <taxon>Sphenostylis</taxon>
    </lineage>
</organism>
<dbReference type="AlphaFoldDB" id="A0AA86VS93"/>
<dbReference type="PANTHER" id="PTHR31580">
    <property type="entry name" value="FILAMENT-LIKE PLANT PROTEIN 4"/>
    <property type="match status" value="1"/>
</dbReference>
<evidence type="ECO:0000256" key="4">
    <source>
        <dbReference type="SAM" id="MobiDB-lite"/>
    </source>
</evidence>
<feature type="region of interest" description="Disordered" evidence="4">
    <location>
        <begin position="180"/>
        <end position="205"/>
    </location>
</feature>
<dbReference type="PANTHER" id="PTHR31580:SF5">
    <property type="entry name" value="FILAMENT-LIKE PLANT PROTEIN 1-RELATED"/>
    <property type="match status" value="1"/>
</dbReference>
<dbReference type="SUPFAM" id="SSF57997">
    <property type="entry name" value="Tropomyosin"/>
    <property type="match status" value="2"/>
</dbReference>
<feature type="coiled-coil region" evidence="3">
    <location>
        <begin position="294"/>
        <end position="374"/>
    </location>
</feature>
<keyword evidence="6" id="KW-1185">Reference proteome</keyword>
<dbReference type="Pfam" id="PF05911">
    <property type="entry name" value="FPP"/>
    <property type="match status" value="4"/>
</dbReference>
<feature type="compositionally biased region" description="Basic and acidic residues" evidence="4">
    <location>
        <begin position="132"/>
        <end position="147"/>
    </location>
</feature>
<feature type="coiled-coil region" evidence="3">
    <location>
        <begin position="546"/>
        <end position="615"/>
    </location>
</feature>
<protein>
    <submittedName>
        <fullName evidence="5">Uncharacterized protein</fullName>
    </submittedName>
</protein>
<feature type="compositionally biased region" description="Polar residues" evidence="4">
    <location>
        <begin position="148"/>
        <end position="157"/>
    </location>
</feature>
<gene>
    <name evidence="5" type="ORF">AYBTSS11_LOCUS23895</name>
</gene>
<feature type="compositionally biased region" description="Polar residues" evidence="4">
    <location>
        <begin position="183"/>
        <end position="196"/>
    </location>
</feature>
<proteinExistence type="inferred from homology"/>
<feature type="coiled-coil region" evidence="3">
    <location>
        <begin position="644"/>
        <end position="888"/>
    </location>
</feature>
<feature type="compositionally biased region" description="Polar residues" evidence="4">
    <location>
        <begin position="997"/>
        <end position="1006"/>
    </location>
</feature>
<sequence>MALTSSRVDEKQLEYPRILYHMCGYDVLEHGESENKGHVSNCLERLILSTFEQHMVQHDMKLLNKNKMVFAECKEDHTTDKVGLVHLALALKVKANVRLLDPMMDKKRWPWKRKSSEKSPGETESSGSVSSHSERYSDEQEALKESPSRINHSTDVTSKATVYAEEVNHSSFINEQLPEEVTSKSVPATGITSDASSVKDENGENENIKDAKEDVLNDGLRNMSEKLSAALVNVNAKEDLVKQHAKVAEEAIAGWEKAENEVAVLKKQLDTVILRNSVLEDRVTHLDGALKECVRQLRQTREEQEENIYDAVAKKTQELESAKIKLENKLTELQKRLDASEARSSVDFDMCQKLECLEKENIALRQEILVQSEELEIRTIERDLSTQAAETASRQHLESIKKVAKLEAECRRLRSVASRASLVNEHKAIVQSSFSVESLTDSHSDSAERHTVVEIEAHKMNGSEPNKCEPSCSDSWASALIAELDQFKNEKCRQTPSSSVKIEFMDDFLEMERLVALPETKKESLVQESVVTNQCTNKESSRIVEFEIMNQQIDELKDKLEKVEADKAELEIALMKSEECIEESQVQLREAEEKLEELQRELENAYNSKQRVEDHLLDMVTEAQTLSVKVEFLEAEVDKERAVSSEIAMKFRDLEEELERKSAEVDTLEAELDKKKDVSSEIAMKYKQLEKDLESKSTKVELLEAEVAKEREESDKIAKKFKDMEEELDCKSAKVDILEAEVGKEREESDKLAKMFKNLEEVLEIKSAKVDILEAEVDKEREESDKIAKKFKNLEEVLESKSAKVDILKTEVAKERAESDKIAKKCKDLEEVLKSKSAKVELLEAEVDKERTVSDEISMKCKDLEEKLESKSAKVDVLEEEVHKERTTSKEIAMKCRELEEELLRSTPSSYGEKKIKQEDLALAAGKLAECQKTIASLGNQLKSLATLEDFLIDTASIPASPSLIAQAGGEMWKLHSNGTFSPKRDSISSRLADGSSCPSSNKNMETSPVSSSSSTSPAIPNHVSSERSRNGFAKFFSRTKSGIRLEI</sequence>
<dbReference type="Proteomes" id="UP001189624">
    <property type="component" value="Chromosome 8"/>
</dbReference>
<comment type="similarity">
    <text evidence="1">Belongs to the FPP family.</text>
</comment>
<keyword evidence="2 3" id="KW-0175">Coiled coil</keyword>
<feature type="compositionally biased region" description="Low complexity" evidence="4">
    <location>
        <begin position="122"/>
        <end position="131"/>
    </location>
</feature>
<evidence type="ECO:0000256" key="2">
    <source>
        <dbReference type="ARBA" id="ARBA00023054"/>
    </source>
</evidence>
<feature type="region of interest" description="Disordered" evidence="4">
    <location>
        <begin position="109"/>
        <end position="157"/>
    </location>
</feature>
<evidence type="ECO:0000256" key="3">
    <source>
        <dbReference type="SAM" id="Coils"/>
    </source>
</evidence>
<dbReference type="InterPro" id="IPR008587">
    <property type="entry name" value="FPP_plant"/>
</dbReference>
<feature type="region of interest" description="Disordered" evidence="4">
    <location>
        <begin position="983"/>
        <end position="1027"/>
    </location>
</feature>
<feature type="compositionally biased region" description="Basic and acidic residues" evidence="4">
    <location>
        <begin position="109"/>
        <end position="121"/>
    </location>
</feature>
<dbReference type="Gramene" id="rna-AYBTSS11_LOCUS23895">
    <property type="protein sequence ID" value="CAJ1971888.1"/>
    <property type="gene ID" value="gene-AYBTSS11_LOCUS23895"/>
</dbReference>
<dbReference type="EMBL" id="OY731405">
    <property type="protein sequence ID" value="CAJ1971888.1"/>
    <property type="molecule type" value="Genomic_DNA"/>
</dbReference>